<dbReference type="Proteomes" id="UP001153737">
    <property type="component" value="Chromosome 8"/>
</dbReference>
<feature type="non-terminal residue" evidence="3">
    <location>
        <position position="1"/>
    </location>
</feature>
<protein>
    <recommendedName>
        <fullName evidence="1">alkaline phosphatase</fullName>
        <ecNumber evidence="1">3.1.3.1</ecNumber>
    </recommendedName>
</protein>
<reference evidence="3" key="1">
    <citation type="submission" date="2022-01" db="EMBL/GenBank/DDBJ databases">
        <authorList>
            <person name="King R."/>
        </authorList>
    </citation>
    <scope>NUCLEOTIDE SEQUENCE</scope>
</reference>
<evidence type="ECO:0000313" key="3">
    <source>
        <dbReference type="EMBL" id="CAG9824652.1"/>
    </source>
</evidence>
<dbReference type="OrthoDB" id="5818554at2759"/>
<dbReference type="PANTHER" id="PTHR11596:SF91">
    <property type="entry name" value="ALKALINE PHOSPHATASE-RELATED"/>
    <property type="match status" value="1"/>
</dbReference>
<dbReference type="InterPro" id="IPR001952">
    <property type="entry name" value="Alkaline_phosphatase"/>
</dbReference>
<feature type="active site" description="Phosphoserine intermediate" evidence="2">
    <location>
        <position position="2"/>
    </location>
</feature>
<reference evidence="3" key="2">
    <citation type="submission" date="2022-10" db="EMBL/GenBank/DDBJ databases">
        <authorList>
            <consortium name="ENA_rothamsted_submissions"/>
            <consortium name="culmorum"/>
            <person name="King R."/>
        </authorList>
    </citation>
    <scope>NUCLEOTIDE SEQUENCE</scope>
</reference>
<accession>A0A9N9X5B0</accession>
<dbReference type="SUPFAM" id="SSF53649">
    <property type="entry name" value="Alkaline phosphatase-like"/>
    <property type="match status" value="1"/>
</dbReference>
<dbReference type="EMBL" id="OU896714">
    <property type="protein sequence ID" value="CAG9824652.1"/>
    <property type="molecule type" value="Genomic_DNA"/>
</dbReference>
<name>A0A9N9X5B0_PHACE</name>
<dbReference type="Pfam" id="PF00245">
    <property type="entry name" value="Alk_phosphatase"/>
    <property type="match status" value="2"/>
</dbReference>
<gene>
    <name evidence="3" type="ORF">PHAECO_LOCUS11670</name>
</gene>
<evidence type="ECO:0000313" key="4">
    <source>
        <dbReference type="Proteomes" id="UP001153737"/>
    </source>
</evidence>
<dbReference type="AlphaFoldDB" id="A0A9N9X5B0"/>
<organism evidence="3 4">
    <name type="scientific">Phaedon cochleariae</name>
    <name type="common">Mustard beetle</name>
    <dbReference type="NCBI Taxonomy" id="80249"/>
    <lineage>
        <taxon>Eukaryota</taxon>
        <taxon>Metazoa</taxon>
        <taxon>Ecdysozoa</taxon>
        <taxon>Arthropoda</taxon>
        <taxon>Hexapoda</taxon>
        <taxon>Insecta</taxon>
        <taxon>Pterygota</taxon>
        <taxon>Neoptera</taxon>
        <taxon>Endopterygota</taxon>
        <taxon>Coleoptera</taxon>
        <taxon>Polyphaga</taxon>
        <taxon>Cucujiformia</taxon>
        <taxon>Chrysomeloidea</taxon>
        <taxon>Chrysomelidae</taxon>
        <taxon>Chrysomelinae</taxon>
        <taxon>Chrysomelini</taxon>
        <taxon>Phaedon</taxon>
    </lineage>
</organism>
<evidence type="ECO:0000256" key="2">
    <source>
        <dbReference type="PIRSR" id="PIRSR601952-1"/>
    </source>
</evidence>
<dbReference type="PANTHER" id="PTHR11596">
    <property type="entry name" value="ALKALINE PHOSPHATASE"/>
    <property type="match status" value="1"/>
</dbReference>
<dbReference type="GO" id="GO:0004035">
    <property type="term" value="F:alkaline phosphatase activity"/>
    <property type="evidence" value="ECO:0007669"/>
    <property type="project" value="UniProtKB-EC"/>
</dbReference>
<dbReference type="InterPro" id="IPR017850">
    <property type="entry name" value="Alkaline_phosphatase_core_sf"/>
</dbReference>
<dbReference type="EC" id="3.1.3.1" evidence="1"/>
<proteinExistence type="predicted"/>
<sequence length="263" mass="29330">DSACSATAYLGGVKANLGTIGVSAAVSKKNCTAMNDPENHVDSIARLFQLKGKSILKSGQDPTICQDIARQLIFGDTGKNLQVILGGGRKKFLPKEVVDEEGKRGERSDGANLIEEWKKQKERAGVRIRETASNTYYRIEAGKNRKTRLSSRISSEQRSRFLALHCTTVRSKYDAKDDDVWPFPSRTPLGPTVETIRETASNTYYRIEAGKNRKTRLSSRISSEQRSRFLALHCTTVRSKYDAKDDDVWPFPSRTPLGPTVET</sequence>
<keyword evidence="4" id="KW-1185">Reference proteome</keyword>
<evidence type="ECO:0000256" key="1">
    <source>
        <dbReference type="ARBA" id="ARBA00012647"/>
    </source>
</evidence>
<dbReference type="Gene3D" id="3.40.720.10">
    <property type="entry name" value="Alkaline Phosphatase, subunit A"/>
    <property type="match status" value="2"/>
</dbReference>